<evidence type="ECO:0000256" key="1">
    <source>
        <dbReference type="SAM" id="MobiDB-lite"/>
    </source>
</evidence>
<proteinExistence type="predicted"/>
<reference evidence="2" key="1">
    <citation type="journal article" date="2005" name="Environ. Microbiol.">
        <title>Proposed involvement of a soluble methane monooxygenase homologue in the cyclohexane-dependent growth of a new Brachymonas species.</title>
        <authorList>
            <person name="Brzostowicz P.C."/>
            <person name="Walters D.M."/>
            <person name="Jackson R.E."/>
            <person name="Halsey K.H."/>
            <person name="Ni H."/>
            <person name="Rouviere P.E."/>
        </authorList>
    </citation>
    <scope>NUCLEOTIDE SEQUENCE</scope>
</reference>
<dbReference type="AlphaFoldDB" id="Q5VJ92"/>
<name>Q5VJ92_9BURK</name>
<accession>Q5VJ92</accession>
<feature type="region of interest" description="Disordered" evidence="1">
    <location>
        <begin position="1"/>
        <end position="72"/>
    </location>
</feature>
<feature type="compositionally biased region" description="Basic residues" evidence="1">
    <location>
        <begin position="8"/>
        <end position="48"/>
    </location>
</feature>
<sequence>MTGTNTLRPHHKHWPRRTTRARSPPRRSVHAALHRRHHGPAQRLHAHPPQRDAQRASQRPVGHQDTRNRVAGRRVKAQNLEGKLRQHLLDHPQQVHLADGLHAGHHLPLRDAVHRVDVVQPLGAVLVALVHAVDADMKPARPWGAGARRTLAARKGVLGCAVVFYQGLAGLPARNHSGDLGAAVAAQALQVRQHCAAVACVPGAGSQGAAALARSRRSVPRVARSSAAALACLGVLGALARGCALVFRSCRSPLLDDRPVAPKLLPISRLCRFSLACLQAHSSLESRGGLQAHISLDKTKGYYGLTRRFVRTKLHAPTTASS</sequence>
<evidence type="ECO:0000313" key="2">
    <source>
        <dbReference type="EMBL" id="AAR98532.1"/>
    </source>
</evidence>
<dbReference type="EMBL" id="AY438629">
    <property type="protein sequence ID" value="AAR98532.1"/>
    <property type="molecule type" value="Genomic_DNA"/>
</dbReference>
<organism evidence="2">
    <name type="scientific">Brachymonas petroleovorans</name>
    <dbReference type="NCBI Taxonomy" id="240505"/>
    <lineage>
        <taxon>Bacteria</taxon>
        <taxon>Pseudomonadati</taxon>
        <taxon>Pseudomonadota</taxon>
        <taxon>Betaproteobacteria</taxon>
        <taxon>Burkholderiales</taxon>
        <taxon>Comamonadaceae</taxon>
        <taxon>Brachymonas</taxon>
    </lineage>
</organism>
<protein>
    <submittedName>
        <fullName evidence="2">Uncharacterized protein</fullName>
    </submittedName>
</protein>